<protein>
    <submittedName>
        <fullName evidence="1">Uncharacterized protein</fullName>
    </submittedName>
</protein>
<feature type="non-terminal residue" evidence="1">
    <location>
        <position position="1"/>
    </location>
</feature>
<accession>A0A084QSP2</accession>
<dbReference type="InParanoid" id="A0A084QSP2"/>
<gene>
    <name evidence="1" type="ORF">S40285_10617</name>
</gene>
<evidence type="ECO:0000313" key="1">
    <source>
        <dbReference type="EMBL" id="KFA66977.1"/>
    </source>
</evidence>
<dbReference type="EMBL" id="KL660297">
    <property type="protein sequence ID" value="KFA66977.1"/>
    <property type="molecule type" value="Genomic_DNA"/>
</dbReference>
<dbReference type="Proteomes" id="UP000028524">
    <property type="component" value="Unassembled WGS sequence"/>
</dbReference>
<reference evidence="1 2" key="1">
    <citation type="journal article" date="2014" name="BMC Genomics">
        <title>Comparative genome sequencing reveals chemotype-specific gene clusters in the toxigenic black mold Stachybotrys.</title>
        <authorList>
            <person name="Semeiks J."/>
            <person name="Borek D."/>
            <person name="Otwinowski Z."/>
            <person name="Grishin N.V."/>
        </authorList>
    </citation>
    <scope>NUCLEOTIDE SEQUENCE [LARGE SCALE GENOMIC DNA]</scope>
    <source>
        <strain evidence="1 2">IBT 40285</strain>
    </source>
</reference>
<keyword evidence="2" id="KW-1185">Reference proteome</keyword>
<name>A0A084QSP2_STAC4</name>
<organism evidence="1 2">
    <name type="scientific">Stachybotrys chlorohalonatus (strain IBT 40285)</name>
    <dbReference type="NCBI Taxonomy" id="1283841"/>
    <lineage>
        <taxon>Eukaryota</taxon>
        <taxon>Fungi</taxon>
        <taxon>Dikarya</taxon>
        <taxon>Ascomycota</taxon>
        <taxon>Pezizomycotina</taxon>
        <taxon>Sordariomycetes</taxon>
        <taxon>Hypocreomycetidae</taxon>
        <taxon>Hypocreales</taxon>
        <taxon>Stachybotryaceae</taxon>
        <taxon>Stachybotrys</taxon>
    </lineage>
</organism>
<dbReference type="HOGENOM" id="CLU_3439710_0_0_1"/>
<sequence length="8" mass="773">GASDDPVI</sequence>
<proteinExistence type="predicted"/>
<evidence type="ECO:0000313" key="2">
    <source>
        <dbReference type="Proteomes" id="UP000028524"/>
    </source>
</evidence>